<sequence>MRSTCNFFSLALCAVALVGYGSGQDYSAQEEQVAQQQNDVGTATPLLLDFSEALKSVWNGQKNIPDALASMELKRINKKLYNVFGYKIVRISECPEMKGRDHGKLFLTTLENILTKKMEVNAALADGLLRLRNKVLQYFGLTIVPVNLCLGVGLPERVSPAAPGVPQESPSTATDPINNIPQPDSSAQSGSESNVGPSNSGTTECPCAKKKQPGKQKS</sequence>
<accession>A0ACC2P6V3</accession>
<comment type="caution">
    <text evidence="1">The sequence shown here is derived from an EMBL/GenBank/DDBJ whole genome shotgun (WGS) entry which is preliminary data.</text>
</comment>
<name>A0ACC2P6V3_9HYME</name>
<proteinExistence type="predicted"/>
<dbReference type="EMBL" id="CM056742">
    <property type="protein sequence ID" value="KAJ8679315.1"/>
    <property type="molecule type" value="Genomic_DNA"/>
</dbReference>
<evidence type="ECO:0000313" key="2">
    <source>
        <dbReference type="Proteomes" id="UP001239111"/>
    </source>
</evidence>
<protein>
    <submittedName>
        <fullName evidence="1">Uncharacterized protein</fullName>
    </submittedName>
</protein>
<gene>
    <name evidence="1" type="ORF">QAD02_015102</name>
</gene>
<reference evidence="1" key="1">
    <citation type="submission" date="2023-04" db="EMBL/GenBank/DDBJ databases">
        <title>A chromosome-level genome assembly of the parasitoid wasp Eretmocerus hayati.</title>
        <authorList>
            <person name="Zhong Y."/>
            <person name="Liu S."/>
            <person name="Liu Y."/>
        </authorList>
    </citation>
    <scope>NUCLEOTIDE SEQUENCE</scope>
    <source>
        <strain evidence="1">ZJU_SS_LIU_2023</strain>
    </source>
</reference>
<organism evidence="1 2">
    <name type="scientific">Eretmocerus hayati</name>
    <dbReference type="NCBI Taxonomy" id="131215"/>
    <lineage>
        <taxon>Eukaryota</taxon>
        <taxon>Metazoa</taxon>
        <taxon>Ecdysozoa</taxon>
        <taxon>Arthropoda</taxon>
        <taxon>Hexapoda</taxon>
        <taxon>Insecta</taxon>
        <taxon>Pterygota</taxon>
        <taxon>Neoptera</taxon>
        <taxon>Endopterygota</taxon>
        <taxon>Hymenoptera</taxon>
        <taxon>Apocrita</taxon>
        <taxon>Proctotrupomorpha</taxon>
        <taxon>Chalcidoidea</taxon>
        <taxon>Aphelinidae</taxon>
        <taxon>Aphelininae</taxon>
        <taxon>Eretmocerus</taxon>
    </lineage>
</organism>
<dbReference type="Proteomes" id="UP001239111">
    <property type="component" value="Chromosome 2"/>
</dbReference>
<keyword evidence="2" id="KW-1185">Reference proteome</keyword>
<evidence type="ECO:0000313" key="1">
    <source>
        <dbReference type="EMBL" id="KAJ8679315.1"/>
    </source>
</evidence>